<dbReference type="PROSITE" id="PS51354">
    <property type="entry name" value="GLUTAREDOXIN_2"/>
    <property type="match status" value="1"/>
</dbReference>
<dbReference type="Pfam" id="PF00462">
    <property type="entry name" value="Glutaredoxin"/>
    <property type="match status" value="1"/>
</dbReference>
<dbReference type="PROSITE" id="PS00195">
    <property type="entry name" value="GLUTAREDOXIN_1"/>
    <property type="match status" value="1"/>
</dbReference>
<dbReference type="InterPro" id="IPR011767">
    <property type="entry name" value="GLR_AS"/>
</dbReference>
<feature type="domain" description="Glutaredoxin" evidence="1">
    <location>
        <begin position="6"/>
        <end position="60"/>
    </location>
</feature>
<dbReference type="InterPro" id="IPR036249">
    <property type="entry name" value="Thioredoxin-like_sf"/>
</dbReference>
<gene>
    <name evidence="2" type="ORF">CNR34_00158</name>
</gene>
<proteinExistence type="predicted"/>
<evidence type="ECO:0000313" key="2">
    <source>
        <dbReference type="EMBL" id="ATW58091.1"/>
    </source>
</evidence>
<protein>
    <submittedName>
        <fullName evidence="2">Glutaredoxin</fullName>
    </submittedName>
</protein>
<sequence length="86" mass="9729">MMNHYTIYTMPNCPHCVAAKELFKRDGLQFTEITEFTKEELIGRVGPVRTLPQILIENGEGVHHIGGFTDLQAFRAGKLDTLRKIA</sequence>
<dbReference type="SUPFAM" id="SSF52833">
    <property type="entry name" value="Thioredoxin-like"/>
    <property type="match status" value="1"/>
</dbReference>
<dbReference type="OrthoDB" id="25064at10239"/>
<evidence type="ECO:0000313" key="3">
    <source>
        <dbReference type="Proteomes" id="UP000241592"/>
    </source>
</evidence>
<organism evidence="2 3">
    <name type="scientific">Pseudomonas phage nickie</name>
    <dbReference type="NCBI Taxonomy" id="2048977"/>
    <lineage>
        <taxon>Viruses</taxon>
        <taxon>Duplodnaviria</taxon>
        <taxon>Heunggongvirae</taxon>
        <taxon>Uroviricota</taxon>
        <taxon>Caudoviricetes</taxon>
        <taxon>Nickievirus</taxon>
        <taxon>Nickievirus nickie</taxon>
    </lineage>
</organism>
<dbReference type="Proteomes" id="UP000241592">
    <property type="component" value="Segment"/>
</dbReference>
<name>A0A2H4P7F2_9CAUD</name>
<dbReference type="InterPro" id="IPR002109">
    <property type="entry name" value="Glutaredoxin"/>
</dbReference>
<dbReference type="EMBL" id="MG018927">
    <property type="protein sequence ID" value="ATW58091.1"/>
    <property type="molecule type" value="Genomic_DNA"/>
</dbReference>
<dbReference type="Gene3D" id="3.40.30.10">
    <property type="entry name" value="Glutaredoxin"/>
    <property type="match status" value="1"/>
</dbReference>
<reference evidence="2 3" key="1">
    <citation type="submission" date="2017-09" db="EMBL/GenBank/DDBJ databases">
        <authorList>
            <person name="Ehlers B."/>
            <person name="Leendertz F.H."/>
        </authorList>
    </citation>
    <scope>NUCLEOTIDE SEQUENCE [LARGE SCALE GENOMIC DNA]</scope>
</reference>
<accession>A0A2H4P7F2</accession>
<evidence type="ECO:0000259" key="1">
    <source>
        <dbReference type="Pfam" id="PF00462"/>
    </source>
</evidence>
<keyword evidence="3" id="KW-1185">Reference proteome</keyword>